<comment type="caution">
    <text evidence="1">The sequence shown here is derived from an EMBL/GenBank/DDBJ whole genome shotgun (WGS) entry which is preliminary data.</text>
</comment>
<protein>
    <submittedName>
        <fullName evidence="1">Uncharacterized protein</fullName>
    </submittedName>
</protein>
<dbReference type="EMBL" id="JARK01001460">
    <property type="protein sequence ID" value="EYB99199.1"/>
    <property type="molecule type" value="Genomic_DNA"/>
</dbReference>
<gene>
    <name evidence="1" type="primary">Acey_s0124.g1215</name>
    <name evidence="1" type="ORF">Y032_0124g1215</name>
</gene>
<evidence type="ECO:0000313" key="2">
    <source>
        <dbReference type="Proteomes" id="UP000024635"/>
    </source>
</evidence>
<organism evidence="1 2">
    <name type="scientific">Ancylostoma ceylanicum</name>
    <dbReference type="NCBI Taxonomy" id="53326"/>
    <lineage>
        <taxon>Eukaryota</taxon>
        <taxon>Metazoa</taxon>
        <taxon>Ecdysozoa</taxon>
        <taxon>Nematoda</taxon>
        <taxon>Chromadorea</taxon>
        <taxon>Rhabditida</taxon>
        <taxon>Rhabditina</taxon>
        <taxon>Rhabditomorpha</taxon>
        <taxon>Strongyloidea</taxon>
        <taxon>Ancylostomatidae</taxon>
        <taxon>Ancylostomatinae</taxon>
        <taxon>Ancylostoma</taxon>
    </lineage>
</organism>
<evidence type="ECO:0000313" key="1">
    <source>
        <dbReference type="EMBL" id="EYB99199.1"/>
    </source>
</evidence>
<reference evidence="2" key="1">
    <citation type="journal article" date="2015" name="Nat. Genet.">
        <title>The genome and transcriptome of the zoonotic hookworm Ancylostoma ceylanicum identify infection-specific gene families.</title>
        <authorList>
            <person name="Schwarz E.M."/>
            <person name="Hu Y."/>
            <person name="Antoshechkin I."/>
            <person name="Miller M.M."/>
            <person name="Sternberg P.W."/>
            <person name="Aroian R.V."/>
        </authorList>
    </citation>
    <scope>NUCLEOTIDE SEQUENCE</scope>
    <source>
        <strain evidence="2">HY135</strain>
    </source>
</reference>
<dbReference type="AlphaFoldDB" id="A0A016T9A9"/>
<sequence>MILRLRRFRSTPSTKPLLLFASLTKPSLPDDKPRWGLVVWHSECAQCVPSIGFRGGTRAHPATEHSSAPSTHGKERLHFLHFSNLSRSFISVYEFTVPKKP</sequence>
<accession>A0A016T9A9</accession>
<proteinExistence type="predicted"/>
<dbReference type="Proteomes" id="UP000024635">
    <property type="component" value="Unassembled WGS sequence"/>
</dbReference>
<keyword evidence="2" id="KW-1185">Reference proteome</keyword>
<name>A0A016T9A9_9BILA</name>